<dbReference type="GO" id="GO:0030170">
    <property type="term" value="F:pyridoxal phosphate binding"/>
    <property type="evidence" value="ECO:0007669"/>
    <property type="project" value="InterPro"/>
</dbReference>
<comment type="caution">
    <text evidence="8">The sequence shown here is derived from an EMBL/GenBank/DDBJ whole genome shotgun (WGS) entry which is preliminary data.</text>
</comment>
<evidence type="ECO:0000313" key="9">
    <source>
        <dbReference type="Proteomes" id="UP001281410"/>
    </source>
</evidence>
<evidence type="ECO:0000256" key="4">
    <source>
        <dbReference type="ARBA" id="ARBA00022679"/>
    </source>
</evidence>
<reference evidence="8" key="1">
    <citation type="journal article" date="2023" name="Plant J.">
        <title>Genome sequences and population genomics provide insights into the demographic history, inbreeding, and mutation load of two 'living fossil' tree species of Dipteronia.</title>
        <authorList>
            <person name="Feng Y."/>
            <person name="Comes H.P."/>
            <person name="Chen J."/>
            <person name="Zhu S."/>
            <person name="Lu R."/>
            <person name="Zhang X."/>
            <person name="Li P."/>
            <person name="Qiu J."/>
            <person name="Olsen K.M."/>
            <person name="Qiu Y."/>
        </authorList>
    </citation>
    <scope>NUCLEOTIDE SEQUENCE</scope>
    <source>
        <strain evidence="8">NBL</strain>
    </source>
</reference>
<sequence length="134" mass="15355">MGHAFFEYVFSDFVHENIENDVKWEEVKIDLIKNLQTELVVLVENFDKEEITIVKEEFEVEVLFGIGLVNVLLSACAQNLSGVEHALDQWEQIIQLTRSKNFLPSFNHASKSFVSGSWDVDAAANLRDMDLYSD</sequence>
<dbReference type="Gene3D" id="3.40.640.10">
    <property type="entry name" value="Type I PLP-dependent aspartate aminotransferase-like (Major domain)"/>
    <property type="match status" value="1"/>
</dbReference>
<dbReference type="AlphaFoldDB" id="A0AAE0A1P1"/>
<keyword evidence="3" id="KW-0032">Aminotransferase</keyword>
<evidence type="ECO:0000313" key="8">
    <source>
        <dbReference type="EMBL" id="KAK3198993.1"/>
    </source>
</evidence>
<dbReference type="InterPro" id="IPR000796">
    <property type="entry name" value="Asp_trans"/>
</dbReference>
<keyword evidence="5" id="KW-0663">Pyridoxal phosphate</keyword>
<dbReference type="PANTHER" id="PTHR11879:SF22">
    <property type="entry name" value="ASPARTATE AMINOTRANSFERASE, MITOCHONDRIAL"/>
    <property type="match status" value="1"/>
</dbReference>
<dbReference type="InterPro" id="IPR004839">
    <property type="entry name" value="Aminotransferase_I/II_large"/>
</dbReference>
<evidence type="ECO:0000259" key="7">
    <source>
        <dbReference type="Pfam" id="PF00155"/>
    </source>
</evidence>
<proteinExistence type="predicted"/>
<evidence type="ECO:0000256" key="3">
    <source>
        <dbReference type="ARBA" id="ARBA00022576"/>
    </source>
</evidence>
<keyword evidence="9" id="KW-1185">Reference proteome</keyword>
<dbReference type="Proteomes" id="UP001281410">
    <property type="component" value="Unassembled WGS sequence"/>
</dbReference>
<comment type="subunit">
    <text evidence="2">Homodimer.</text>
</comment>
<dbReference type="GO" id="GO:0006520">
    <property type="term" value="P:amino acid metabolic process"/>
    <property type="evidence" value="ECO:0007669"/>
    <property type="project" value="InterPro"/>
</dbReference>
<dbReference type="GO" id="GO:0004069">
    <property type="term" value="F:L-aspartate:2-oxoglutarate aminotransferase activity"/>
    <property type="evidence" value="ECO:0007669"/>
    <property type="project" value="UniProtKB-EC"/>
</dbReference>
<keyword evidence="4" id="KW-0808">Transferase</keyword>
<accession>A0AAE0A1P1</accession>
<dbReference type="GO" id="GO:0005739">
    <property type="term" value="C:mitochondrion"/>
    <property type="evidence" value="ECO:0007669"/>
    <property type="project" value="TreeGrafter"/>
</dbReference>
<evidence type="ECO:0000256" key="5">
    <source>
        <dbReference type="ARBA" id="ARBA00022898"/>
    </source>
</evidence>
<gene>
    <name evidence="8" type="ORF">Dsin_022408</name>
</gene>
<evidence type="ECO:0000256" key="2">
    <source>
        <dbReference type="ARBA" id="ARBA00011738"/>
    </source>
</evidence>
<organism evidence="8 9">
    <name type="scientific">Dipteronia sinensis</name>
    <dbReference type="NCBI Taxonomy" id="43782"/>
    <lineage>
        <taxon>Eukaryota</taxon>
        <taxon>Viridiplantae</taxon>
        <taxon>Streptophyta</taxon>
        <taxon>Embryophyta</taxon>
        <taxon>Tracheophyta</taxon>
        <taxon>Spermatophyta</taxon>
        <taxon>Magnoliopsida</taxon>
        <taxon>eudicotyledons</taxon>
        <taxon>Gunneridae</taxon>
        <taxon>Pentapetalae</taxon>
        <taxon>rosids</taxon>
        <taxon>malvids</taxon>
        <taxon>Sapindales</taxon>
        <taxon>Sapindaceae</taxon>
        <taxon>Hippocastanoideae</taxon>
        <taxon>Acereae</taxon>
        <taxon>Dipteronia</taxon>
    </lineage>
</organism>
<dbReference type="PANTHER" id="PTHR11879">
    <property type="entry name" value="ASPARTATE AMINOTRANSFERASE"/>
    <property type="match status" value="1"/>
</dbReference>
<feature type="domain" description="Aminotransferase class I/classII large" evidence="7">
    <location>
        <begin position="11"/>
        <end position="126"/>
    </location>
</feature>
<evidence type="ECO:0000256" key="1">
    <source>
        <dbReference type="ARBA" id="ARBA00001933"/>
    </source>
</evidence>
<dbReference type="Pfam" id="PF00155">
    <property type="entry name" value="Aminotran_1_2"/>
    <property type="match status" value="1"/>
</dbReference>
<protein>
    <recommendedName>
        <fullName evidence="7">Aminotransferase class I/classII large domain-containing protein</fullName>
    </recommendedName>
</protein>
<name>A0AAE0A1P1_9ROSI</name>
<comment type="cofactor">
    <cofactor evidence="1">
        <name>pyridoxal 5'-phosphate</name>
        <dbReference type="ChEBI" id="CHEBI:597326"/>
    </cofactor>
</comment>
<dbReference type="EMBL" id="JANJYJ010000007">
    <property type="protein sequence ID" value="KAK3198993.1"/>
    <property type="molecule type" value="Genomic_DNA"/>
</dbReference>
<evidence type="ECO:0000256" key="6">
    <source>
        <dbReference type="ARBA" id="ARBA00049185"/>
    </source>
</evidence>
<comment type="catalytic activity">
    <reaction evidence="6">
        <text>L-aspartate + 2-oxoglutarate = oxaloacetate + L-glutamate</text>
        <dbReference type="Rhea" id="RHEA:21824"/>
        <dbReference type="ChEBI" id="CHEBI:16452"/>
        <dbReference type="ChEBI" id="CHEBI:16810"/>
        <dbReference type="ChEBI" id="CHEBI:29985"/>
        <dbReference type="ChEBI" id="CHEBI:29991"/>
        <dbReference type="EC" id="2.6.1.1"/>
    </reaction>
</comment>
<dbReference type="InterPro" id="IPR015421">
    <property type="entry name" value="PyrdxlP-dep_Trfase_major"/>
</dbReference>